<dbReference type="AlphaFoldDB" id="A0AAJ1V1P6"/>
<proteinExistence type="inferred from homology"/>
<dbReference type="Proteomes" id="UP001229251">
    <property type="component" value="Unassembled WGS sequence"/>
</dbReference>
<reference evidence="4" key="1">
    <citation type="submission" date="2023-05" db="EMBL/GenBank/DDBJ databases">
        <title>Cataloging the Phylogenetic Diversity of Human Bladder Bacteria.</title>
        <authorList>
            <person name="Du J."/>
        </authorList>
    </citation>
    <scope>NUCLEOTIDE SEQUENCE</scope>
    <source>
        <strain evidence="4">UMB1231</strain>
    </source>
</reference>
<dbReference type="PANTHER" id="PTHR38432:SF1">
    <property type="entry name" value="TELA-LIKE PROTEIN SAOUHSC_01408"/>
    <property type="match status" value="1"/>
</dbReference>
<evidence type="ECO:0000256" key="1">
    <source>
        <dbReference type="ARBA" id="ARBA00005541"/>
    </source>
</evidence>
<protein>
    <submittedName>
        <fullName evidence="4">Toxic anion resistance protein</fullName>
    </submittedName>
</protein>
<evidence type="ECO:0000313" key="5">
    <source>
        <dbReference type="Proteomes" id="UP001229251"/>
    </source>
</evidence>
<evidence type="ECO:0000256" key="3">
    <source>
        <dbReference type="SAM" id="Coils"/>
    </source>
</evidence>
<evidence type="ECO:0000313" key="4">
    <source>
        <dbReference type="EMBL" id="MDK7186755.1"/>
    </source>
</evidence>
<accession>A0AAJ1V1P6</accession>
<dbReference type="InterPro" id="IPR008863">
    <property type="entry name" value="Toxic_anion-R_TelA"/>
</dbReference>
<feature type="coiled-coil region" evidence="3">
    <location>
        <begin position="377"/>
        <end position="411"/>
    </location>
</feature>
<gene>
    <name evidence="4" type="ORF">QP433_02050</name>
</gene>
<dbReference type="Pfam" id="PF05816">
    <property type="entry name" value="TelA"/>
    <property type="match status" value="1"/>
</dbReference>
<dbReference type="PANTHER" id="PTHR38432">
    <property type="entry name" value="TELA-LIKE PROTEIN SAOUHSC_01408"/>
    <property type="match status" value="1"/>
</dbReference>
<organism evidence="4 5">
    <name type="scientific">Facklamia hominis</name>
    <dbReference type="NCBI Taxonomy" id="178214"/>
    <lineage>
        <taxon>Bacteria</taxon>
        <taxon>Bacillati</taxon>
        <taxon>Bacillota</taxon>
        <taxon>Bacilli</taxon>
        <taxon>Lactobacillales</taxon>
        <taxon>Aerococcaceae</taxon>
        <taxon>Facklamia</taxon>
    </lineage>
</organism>
<comment type="similarity">
    <text evidence="1 2">Belongs to the TelA family.</text>
</comment>
<comment type="caution">
    <text evidence="4">The sequence shown here is derived from an EMBL/GenBank/DDBJ whole genome shotgun (WGS) entry which is preliminary data.</text>
</comment>
<dbReference type="RefSeq" id="WP_006907385.1">
    <property type="nucleotide sequence ID" value="NZ_JASOOE010000003.1"/>
</dbReference>
<name>A0AAJ1V1P6_9LACT</name>
<keyword evidence="3" id="KW-0175">Coiled coil</keyword>
<sequence>MPSNLSKETNDPYNSYDVLDDLLANPFNHQDRPLNNDKQFDTLSINTFSMDTDPALIKDPVPLIERLSEAHQAQAQKIAEQIDPSQSQAILHYGSQAQKKLSDFSHSMLHQIQIKDTGEVGDLLTELMETLSNTDPQELSRQPNFWQKFLGKARQSITDTQLKYQKISSQLDKVSIRLEREKNDLIQDNLLLDQLYHKNKDYFDALNIYIAAGELKLNNMQEKDLKKAIEKANASKNQMDVQVVNDLQQFIERLDKRIYDLKLTRQITLQQAPQIRIIQNTNQALAEKIQVSIHTAIPLWENQITLALAILRQEKAANSQQIVSKTTNDLLKKNSAMLKQSTLTTLTETQKAVIDMDTLKQTQKDLIDTIESTLSIQSQARKQRLAASIELENMENQLREKLLDFSKQESKDSITKQEAQ</sequence>
<evidence type="ECO:0000256" key="2">
    <source>
        <dbReference type="PIRNR" id="PIRNR026508"/>
    </source>
</evidence>
<dbReference type="PIRSF" id="PIRSF026508">
    <property type="entry name" value="TelA"/>
    <property type="match status" value="1"/>
</dbReference>
<dbReference type="EMBL" id="JASOOE010000003">
    <property type="protein sequence ID" value="MDK7186755.1"/>
    <property type="molecule type" value="Genomic_DNA"/>
</dbReference>